<evidence type="ECO:0000313" key="3">
    <source>
        <dbReference type="Proteomes" id="UP000030002"/>
    </source>
</evidence>
<comment type="caution">
    <text evidence="2">The sequence shown here is derived from an EMBL/GenBank/DDBJ whole genome shotgun (WGS) entry which is preliminary data.</text>
</comment>
<keyword evidence="3" id="KW-1185">Reference proteome</keyword>
<dbReference type="eggNOG" id="COG3945">
    <property type="taxonomic scope" value="Bacteria"/>
</dbReference>
<dbReference type="CDD" id="cd12108">
    <property type="entry name" value="Hr-like"/>
    <property type="match status" value="1"/>
</dbReference>
<evidence type="ECO:0000259" key="1">
    <source>
        <dbReference type="Pfam" id="PF01814"/>
    </source>
</evidence>
<protein>
    <recommendedName>
        <fullName evidence="1">Hemerythrin-like domain-containing protein</fullName>
    </recommendedName>
</protein>
<dbReference type="RefSeq" id="WP_035917028.1">
    <property type="nucleotide sequence ID" value="NZ_AVPJ01000010.1"/>
</dbReference>
<dbReference type="Gene3D" id="1.20.120.520">
    <property type="entry name" value="nmb1532 protein domain like"/>
    <property type="match status" value="1"/>
</dbReference>
<proteinExistence type="predicted"/>
<sequence>MNMNEIIHAAVRRDFGRFESALRSFPDGDGARARQLRRAWATIDRQLHHHHRTEDAYVWPYVRSLGVADPALLDAMESEHQAMAAGLDAATSALDALVADPTSAVALAGADAVAETTRVTVSHLDHEENDVMPVITERMETPEWKAVERQLRKGSPFFAGELFAWLQDGGDPVVLDALADTVPAPVRFILSKGFGRSYHREVAPVWQN</sequence>
<name>A0A0A0J7Y1_9MICO</name>
<dbReference type="Proteomes" id="UP000030002">
    <property type="component" value="Unassembled WGS sequence"/>
</dbReference>
<dbReference type="STRING" id="1385520.N802_03120"/>
<dbReference type="Pfam" id="PF01814">
    <property type="entry name" value="Hemerythrin"/>
    <property type="match status" value="1"/>
</dbReference>
<dbReference type="AlphaFoldDB" id="A0A0A0J7Y1"/>
<accession>A0A0A0J7Y1</accession>
<feature type="domain" description="Hemerythrin-like" evidence="1">
    <location>
        <begin position="8"/>
        <end position="134"/>
    </location>
</feature>
<gene>
    <name evidence="2" type="ORF">N802_03120</name>
</gene>
<evidence type="ECO:0000313" key="2">
    <source>
        <dbReference type="EMBL" id="KGN31731.1"/>
    </source>
</evidence>
<dbReference type="EMBL" id="AVPJ01000010">
    <property type="protein sequence ID" value="KGN31731.1"/>
    <property type="molecule type" value="Genomic_DNA"/>
</dbReference>
<dbReference type="InterPro" id="IPR012312">
    <property type="entry name" value="Hemerythrin-like"/>
</dbReference>
<reference evidence="2 3" key="1">
    <citation type="submission" date="2013-08" db="EMBL/GenBank/DDBJ databases">
        <title>The genome sequence of Knoellia sinensis.</title>
        <authorList>
            <person name="Zhu W."/>
            <person name="Wang G."/>
        </authorList>
    </citation>
    <scope>NUCLEOTIDE SEQUENCE [LARGE SCALE GENOMIC DNA]</scope>
    <source>
        <strain evidence="2 3">KCTC 19936</strain>
    </source>
</reference>
<organism evidence="2 3">
    <name type="scientific">Knoellia sinensis KCTC 19936</name>
    <dbReference type="NCBI Taxonomy" id="1385520"/>
    <lineage>
        <taxon>Bacteria</taxon>
        <taxon>Bacillati</taxon>
        <taxon>Actinomycetota</taxon>
        <taxon>Actinomycetes</taxon>
        <taxon>Micrococcales</taxon>
        <taxon>Intrasporangiaceae</taxon>
        <taxon>Knoellia</taxon>
    </lineage>
</organism>